<dbReference type="EMBL" id="LVLJ01000662">
    <property type="protein sequence ID" value="OAE33377.1"/>
    <property type="molecule type" value="Genomic_DNA"/>
</dbReference>
<dbReference type="CDD" id="cd00303">
    <property type="entry name" value="retropepsin_like"/>
    <property type="match status" value="1"/>
</dbReference>
<evidence type="ECO:0000256" key="5">
    <source>
        <dbReference type="ARBA" id="ARBA00023268"/>
    </source>
</evidence>
<dbReference type="GO" id="GO:0016779">
    <property type="term" value="F:nucleotidyltransferase activity"/>
    <property type="evidence" value="ECO:0007669"/>
    <property type="project" value="UniProtKB-KW"/>
</dbReference>
<dbReference type="InterPro" id="IPR021109">
    <property type="entry name" value="Peptidase_aspartic_dom_sf"/>
</dbReference>
<dbReference type="Pfam" id="PF17919">
    <property type="entry name" value="RT_RNaseH_2"/>
    <property type="match status" value="1"/>
</dbReference>
<dbReference type="Pfam" id="PF17921">
    <property type="entry name" value="Integrase_H2C2"/>
    <property type="match status" value="1"/>
</dbReference>
<dbReference type="InterPro" id="IPR043128">
    <property type="entry name" value="Rev_trsase/Diguanyl_cyclase"/>
</dbReference>
<dbReference type="Gene3D" id="3.30.70.270">
    <property type="match status" value="1"/>
</dbReference>
<dbReference type="Proteomes" id="UP000077202">
    <property type="component" value="Unassembled WGS sequence"/>
</dbReference>
<feature type="region of interest" description="Disordered" evidence="6">
    <location>
        <begin position="152"/>
        <end position="180"/>
    </location>
</feature>
<dbReference type="GO" id="GO:0004519">
    <property type="term" value="F:endonuclease activity"/>
    <property type="evidence" value="ECO:0007669"/>
    <property type="project" value="UniProtKB-KW"/>
</dbReference>
<dbReference type="Gene3D" id="2.40.70.10">
    <property type="entry name" value="Acid Proteases"/>
    <property type="match status" value="1"/>
</dbReference>
<evidence type="ECO:0000256" key="3">
    <source>
        <dbReference type="ARBA" id="ARBA00022722"/>
    </source>
</evidence>
<dbReference type="InterPro" id="IPR050951">
    <property type="entry name" value="Retrovirus_Pol_polyprotein"/>
</dbReference>
<keyword evidence="3" id="KW-0540">Nuclease</keyword>
<keyword evidence="2" id="KW-0548">Nucleotidyltransferase</keyword>
<dbReference type="GO" id="GO:0003676">
    <property type="term" value="F:nucleic acid binding"/>
    <property type="evidence" value="ECO:0007669"/>
    <property type="project" value="InterPro"/>
</dbReference>
<name>A0A176WJQ0_MARPO</name>
<keyword evidence="4" id="KW-0255">Endonuclease</keyword>
<dbReference type="InterPro" id="IPR041577">
    <property type="entry name" value="RT_RNaseH_2"/>
</dbReference>
<protein>
    <recommendedName>
        <fullName evidence="11">Reverse transcriptase/retrotransposon-derived protein RNase H-like domain-containing protein</fullName>
    </recommendedName>
</protein>
<dbReference type="Gene3D" id="3.30.420.10">
    <property type="entry name" value="Ribonuclease H-like superfamily/Ribonuclease H"/>
    <property type="match status" value="1"/>
</dbReference>
<evidence type="ECO:0000256" key="1">
    <source>
        <dbReference type="ARBA" id="ARBA00022679"/>
    </source>
</evidence>
<dbReference type="InterPro" id="IPR041588">
    <property type="entry name" value="Integrase_H2C2"/>
</dbReference>
<keyword evidence="5" id="KW-0511">Multifunctional enzyme</keyword>
<dbReference type="AlphaFoldDB" id="A0A176WJQ0"/>
<dbReference type="SUPFAM" id="SSF56672">
    <property type="entry name" value="DNA/RNA polymerases"/>
    <property type="match status" value="1"/>
</dbReference>
<keyword evidence="4" id="KW-0378">Hydrolase</keyword>
<reference evidence="9" key="1">
    <citation type="submission" date="2016-03" db="EMBL/GenBank/DDBJ databases">
        <title>Mechanisms controlling the formation of the plant cell surface in tip-growing cells are functionally conserved among land plants.</title>
        <authorList>
            <person name="Honkanen S."/>
            <person name="Jones V.A."/>
            <person name="Morieri G."/>
            <person name="Champion C."/>
            <person name="Hetherington A.J."/>
            <person name="Kelly S."/>
            <person name="Saint-Marcoux D."/>
            <person name="Proust H."/>
            <person name="Prescott H."/>
            <person name="Dolan L."/>
        </authorList>
    </citation>
    <scope>NUCLEOTIDE SEQUENCE [LARGE SCALE GENOMIC DNA]</scope>
    <source>
        <tissue evidence="9">Whole gametophyte</tissue>
    </source>
</reference>
<evidence type="ECO:0000256" key="4">
    <source>
        <dbReference type="ARBA" id="ARBA00022759"/>
    </source>
</evidence>
<evidence type="ECO:0000313" key="9">
    <source>
        <dbReference type="EMBL" id="OAE33377.1"/>
    </source>
</evidence>
<feature type="domain" description="Integrase zinc-binding" evidence="8">
    <location>
        <begin position="581"/>
        <end position="635"/>
    </location>
</feature>
<dbReference type="PANTHER" id="PTHR37984:SF5">
    <property type="entry name" value="PROTEIN NYNRIN-LIKE"/>
    <property type="match status" value="1"/>
</dbReference>
<keyword evidence="10" id="KW-1185">Reference proteome</keyword>
<evidence type="ECO:0000256" key="2">
    <source>
        <dbReference type="ARBA" id="ARBA00022695"/>
    </source>
</evidence>
<keyword evidence="1" id="KW-0808">Transferase</keyword>
<dbReference type="Gene3D" id="1.10.340.70">
    <property type="match status" value="1"/>
</dbReference>
<dbReference type="FunFam" id="3.30.70.270:FF:000020">
    <property type="entry name" value="Transposon Tf2-6 polyprotein-like Protein"/>
    <property type="match status" value="1"/>
</dbReference>
<dbReference type="InterPro" id="IPR043502">
    <property type="entry name" value="DNA/RNA_pol_sf"/>
</dbReference>
<evidence type="ECO:0000313" key="10">
    <source>
        <dbReference type="Proteomes" id="UP000077202"/>
    </source>
</evidence>
<evidence type="ECO:0000259" key="7">
    <source>
        <dbReference type="Pfam" id="PF17919"/>
    </source>
</evidence>
<organism evidence="9 10">
    <name type="scientific">Marchantia polymorpha subsp. ruderalis</name>
    <dbReference type="NCBI Taxonomy" id="1480154"/>
    <lineage>
        <taxon>Eukaryota</taxon>
        <taxon>Viridiplantae</taxon>
        <taxon>Streptophyta</taxon>
        <taxon>Embryophyta</taxon>
        <taxon>Marchantiophyta</taxon>
        <taxon>Marchantiopsida</taxon>
        <taxon>Marchantiidae</taxon>
        <taxon>Marchantiales</taxon>
        <taxon>Marchantiaceae</taxon>
        <taxon>Marchantia</taxon>
    </lineage>
</organism>
<dbReference type="PANTHER" id="PTHR37984">
    <property type="entry name" value="PROTEIN CBG26694"/>
    <property type="match status" value="1"/>
</dbReference>
<accession>A0A176WJQ0</accession>
<comment type="caution">
    <text evidence="9">The sequence shown here is derived from an EMBL/GenBank/DDBJ whole genome shotgun (WGS) entry which is preliminary data.</text>
</comment>
<evidence type="ECO:0008006" key="11">
    <source>
        <dbReference type="Google" id="ProtNLM"/>
    </source>
</evidence>
<dbReference type="InterPro" id="IPR036397">
    <property type="entry name" value="RNaseH_sf"/>
</dbReference>
<sequence>MTSALKRVKRSRTHKLSRVYQVRIEDLGPPEIDIEIGGCTIRKVPLDSRSGINIMTEDTATALGYKTFQPITRMIRLVDQTQRKPLGTLKDVRTTIGGVVFPLNYVIIKPLTERGYKVLIGRPWFYGAKVRSDWHKRCLQFKDPNNKAGPKVTVPWDKIPHEGETTSTSSGYTSEEETTTSKSDIDVHYMEFYVVDKEDAEVGEPEEAGPEGIIYLVLSSEWVSPIVIVPKKLTGKIRVCQDFRKLNAATKKDHHPLPFTDAILDHEAAHEMYSFLDKFSGYNQTFDKCREAQLSLHPEKCFFFLSSEILLGHRVYSEGIAIDAHKVKVIVALDPPTNLRELWAFLGHVGYYRRFIHMYAITVASLTKLLRKDQPYEWEEEQQKAFEELKEKLTLALVLRSPDWNKPYHVFVDTSAFAIGGVLSQRNEQRRDYPIYFASRQLSAAEKNYTTTKREALGMVFSVKKFRHYLLGYEFVFHVDHYALHHLLKKADLSGRIARWLLLLQEFTFTVQTRKGIHQENADYLSWLWTQPEESELADDFPDEQLRRTLFIHKAGPYQIQQCVLFKLLPDERLCRCLEASEVGRVVAAMHTEEAEGHYATRNTITKILNAGYWWPTMFKDVYDYIRKCDSRQRTGRPTPITRWPLVSIMPLAPFKKWGINFVGAIQPATKHTRRRYILVATDYATKMKEAEATRKDDAAKILLKVTLSHAYDWDTKFPAELWAYLTAEKVTTKQTLNYLTYGQHPILPIEFELPTHRILDRRRLGDEESQLYRLQEVLALEERREAAKQRTEQI</sequence>
<gene>
    <name evidence="9" type="ORF">AXG93_3296s1160</name>
</gene>
<proteinExistence type="predicted"/>
<dbReference type="CDD" id="cd09274">
    <property type="entry name" value="RNase_HI_RT_Ty3"/>
    <property type="match status" value="1"/>
</dbReference>
<evidence type="ECO:0000259" key="8">
    <source>
        <dbReference type="Pfam" id="PF17921"/>
    </source>
</evidence>
<dbReference type="Gene3D" id="3.10.10.10">
    <property type="entry name" value="HIV Type 1 Reverse Transcriptase, subunit A, domain 1"/>
    <property type="match status" value="1"/>
</dbReference>
<evidence type="ECO:0000256" key="6">
    <source>
        <dbReference type="SAM" id="MobiDB-lite"/>
    </source>
</evidence>
<feature type="domain" description="Reverse transcriptase/retrotransposon-derived protein RNase H-like" evidence="7">
    <location>
        <begin position="378"/>
        <end position="476"/>
    </location>
</feature>